<evidence type="ECO:0000313" key="2">
    <source>
        <dbReference type="EMBL" id="MFB9628644.1"/>
    </source>
</evidence>
<proteinExistence type="predicted"/>
<keyword evidence="3" id="KW-1185">Reference proteome</keyword>
<organism evidence="2 3">
    <name type="scientific">Nonomuraea helvata</name>
    <dbReference type="NCBI Taxonomy" id="37484"/>
    <lineage>
        <taxon>Bacteria</taxon>
        <taxon>Bacillati</taxon>
        <taxon>Actinomycetota</taxon>
        <taxon>Actinomycetes</taxon>
        <taxon>Streptosporangiales</taxon>
        <taxon>Streptosporangiaceae</taxon>
        <taxon>Nonomuraea</taxon>
    </lineage>
</organism>
<accession>A0ABV5SC85</accession>
<reference evidence="2 3" key="1">
    <citation type="submission" date="2024-09" db="EMBL/GenBank/DDBJ databases">
        <authorList>
            <person name="Sun Q."/>
            <person name="Mori K."/>
        </authorList>
    </citation>
    <scope>NUCLEOTIDE SEQUENCE [LARGE SCALE GENOMIC DNA]</scope>
    <source>
        <strain evidence="2 3">JCM 3143</strain>
    </source>
</reference>
<sequence length="294" mass="33008">MTFQEPTLQLSHGSGGESTERGRTELQEARASQDLPDHAELVKSYPEFAEATCTFLSGSVTLGWGNETSDIDAFIITREPFATETSDLLFIEQRVSTVDPVAWIAVGQLGPYRADIEIWHEAQVDELVKRFARTGTGHYRGYNGPFGVAERELFYRLRVGVPLSGEDWWQEKKEAILTSDYRLWLAEEIKNSVENRLEDAVGMLSAGDHESAVLAGYDAFTKALAALLATYGDFSQQPKWLYRRLQKYTPDEITVEDAWKVLSKAGCYEAPGKWVENVTDIAARLILAVEQRMS</sequence>
<comment type="caution">
    <text evidence="2">The sequence shown here is derived from an EMBL/GenBank/DDBJ whole genome shotgun (WGS) entry which is preliminary data.</text>
</comment>
<evidence type="ECO:0000256" key="1">
    <source>
        <dbReference type="SAM" id="MobiDB-lite"/>
    </source>
</evidence>
<protein>
    <recommendedName>
        <fullName evidence="4">Nucleotidyltransferase domain-containing protein</fullName>
    </recommendedName>
</protein>
<dbReference type="RefSeq" id="WP_344990569.1">
    <property type="nucleotide sequence ID" value="NZ_BAAAXV010000005.1"/>
</dbReference>
<name>A0ABV5SC85_9ACTN</name>
<evidence type="ECO:0000313" key="3">
    <source>
        <dbReference type="Proteomes" id="UP001589532"/>
    </source>
</evidence>
<feature type="region of interest" description="Disordered" evidence="1">
    <location>
        <begin position="1"/>
        <end position="33"/>
    </location>
</feature>
<evidence type="ECO:0008006" key="4">
    <source>
        <dbReference type="Google" id="ProtNLM"/>
    </source>
</evidence>
<dbReference type="Proteomes" id="UP001589532">
    <property type="component" value="Unassembled WGS sequence"/>
</dbReference>
<gene>
    <name evidence="2" type="ORF">ACFFSA_36690</name>
</gene>
<feature type="compositionally biased region" description="Basic and acidic residues" evidence="1">
    <location>
        <begin position="18"/>
        <end position="28"/>
    </location>
</feature>
<feature type="compositionally biased region" description="Polar residues" evidence="1">
    <location>
        <begin position="1"/>
        <end position="12"/>
    </location>
</feature>
<dbReference type="EMBL" id="JBHMBW010000049">
    <property type="protein sequence ID" value="MFB9628644.1"/>
    <property type="molecule type" value="Genomic_DNA"/>
</dbReference>